<evidence type="ECO:0000256" key="6">
    <source>
        <dbReference type="ARBA" id="ARBA00023136"/>
    </source>
</evidence>
<feature type="transmembrane region" description="Helical" evidence="10">
    <location>
        <begin position="319"/>
        <end position="337"/>
    </location>
</feature>
<dbReference type="CDD" id="cd17356">
    <property type="entry name" value="MFS_HXT"/>
    <property type="match status" value="1"/>
</dbReference>
<keyword evidence="13" id="KW-1185">Reference proteome</keyword>
<dbReference type="GeneID" id="6007783"/>
<feature type="transmembrane region" description="Helical" evidence="10">
    <location>
        <begin position="104"/>
        <end position="123"/>
    </location>
</feature>
<evidence type="ECO:0000256" key="10">
    <source>
        <dbReference type="SAM" id="Phobius"/>
    </source>
</evidence>
<dbReference type="OMA" id="EGTTIPW"/>
<dbReference type="GO" id="GO:0010255">
    <property type="term" value="P:glucose mediated signaling pathway"/>
    <property type="evidence" value="ECO:0007669"/>
    <property type="project" value="UniProtKB-ARBA"/>
</dbReference>
<dbReference type="GO" id="GO:0005536">
    <property type="term" value="F:D-glucose binding"/>
    <property type="evidence" value="ECO:0007669"/>
    <property type="project" value="UniProtKB-ARBA"/>
</dbReference>
<dbReference type="PROSITE" id="PS00216">
    <property type="entry name" value="SUGAR_TRANSPORT_1"/>
    <property type="match status" value="2"/>
</dbReference>
<comment type="similarity">
    <text evidence="2 9">Belongs to the major facilitator superfamily. Sugar transporter (TC 2.A.1.1) family.</text>
</comment>
<dbReference type="InterPro" id="IPR005828">
    <property type="entry name" value="MFS_sugar_transport-like"/>
</dbReference>
<dbReference type="VEuPathDB" id="FungiDB:CC1G_00859"/>
<proteinExistence type="inferred from homology"/>
<evidence type="ECO:0000256" key="9">
    <source>
        <dbReference type="RuleBase" id="RU003346"/>
    </source>
</evidence>
<evidence type="ECO:0000256" key="7">
    <source>
        <dbReference type="ARBA" id="ARBA00023180"/>
    </source>
</evidence>
<evidence type="ECO:0000256" key="1">
    <source>
        <dbReference type="ARBA" id="ARBA00004141"/>
    </source>
</evidence>
<dbReference type="PRINTS" id="PR00171">
    <property type="entry name" value="SUGRTRNSPORT"/>
</dbReference>
<dbReference type="InterPro" id="IPR036259">
    <property type="entry name" value="MFS_trans_sf"/>
</dbReference>
<dbReference type="NCBIfam" id="TIGR00879">
    <property type="entry name" value="SP"/>
    <property type="match status" value="1"/>
</dbReference>
<dbReference type="Proteomes" id="UP000001861">
    <property type="component" value="Unassembled WGS sequence"/>
</dbReference>
<dbReference type="EMBL" id="AACS02000007">
    <property type="protein sequence ID" value="EAU90475.1"/>
    <property type="molecule type" value="Genomic_DNA"/>
</dbReference>
<keyword evidence="4 10" id="KW-0812">Transmembrane</keyword>
<feature type="transmembrane region" description="Helical" evidence="10">
    <location>
        <begin position="349"/>
        <end position="369"/>
    </location>
</feature>
<dbReference type="KEGG" id="cci:CC1G_00859"/>
<gene>
    <name evidence="12" type="ORF">CC1G_00859</name>
</gene>
<dbReference type="SUPFAM" id="SSF103473">
    <property type="entry name" value="MFS general substrate transporter"/>
    <property type="match status" value="1"/>
</dbReference>
<dbReference type="FunFam" id="1.20.1250.20:FF:000115">
    <property type="entry name" value="High-affinity glucose transporter"/>
    <property type="match status" value="1"/>
</dbReference>
<dbReference type="PROSITE" id="PS00217">
    <property type="entry name" value="SUGAR_TRANSPORT_2"/>
    <property type="match status" value="1"/>
</dbReference>
<feature type="domain" description="Major facilitator superfamily (MFS) profile" evidence="11">
    <location>
        <begin position="26"/>
        <end position="476"/>
    </location>
</feature>
<keyword evidence="5 10" id="KW-1133">Transmembrane helix</keyword>
<dbReference type="GO" id="GO:0005351">
    <property type="term" value="F:carbohydrate:proton symporter activity"/>
    <property type="evidence" value="ECO:0007669"/>
    <property type="project" value="TreeGrafter"/>
</dbReference>
<dbReference type="GO" id="GO:0005886">
    <property type="term" value="C:plasma membrane"/>
    <property type="evidence" value="ECO:0007669"/>
    <property type="project" value="UniProtKB-ARBA"/>
</dbReference>
<keyword evidence="6 10" id="KW-0472">Membrane</keyword>
<dbReference type="PANTHER" id="PTHR48022:SF17">
    <property type="entry name" value="HEXOSE TRANSPORTER"/>
    <property type="match status" value="1"/>
</dbReference>
<name>A8N8Y4_COPC7</name>
<dbReference type="InterPro" id="IPR003663">
    <property type="entry name" value="Sugar/inositol_transpt"/>
</dbReference>
<feature type="transmembrane region" description="Helical" evidence="10">
    <location>
        <begin position="196"/>
        <end position="215"/>
    </location>
</feature>
<accession>A8N8Y4</accession>
<sequence length="526" mass="57012">MAGGPSADGGGIGANAPKNKWAGILMTAFSAFGGILFGYDTGVISGIKEMNEWLRQFGNPDPTHPSGYNISSSTESLVVSILSAGTFFGALLGAPTADHLGRKWGVVVACLVFSVGIAMQTGAKDVPLFVVGRVFAGLGVGLVSVLIPMYQSECSPKWIRGAVVSTYQWAITIGLFLAACVNYGTKDYSGAKSYHIPIAIQFAWAAILAGGMALLPESPRWLIKRGRTEHAAAALSRLTGLPADDPAVQSELAEIQDNLDAERVMDESTYLDCFKFNNNKIAWRTLTGIFIQAWQQLTGINFIFYYGTTFFQRAGIDNPFLITIATNIVNVFMTLPGMWGVERFGRRSLLLWGAAGMAICEFIVAIVGVTVSDTNLAGQKVLIAFVCIYIAFFASTWGPVAWVITGEIFPLQVRAKAMSLSVASNWLWNFGIGYATPYLVNNEPGSAGLEVKVFFIWGSTCACCLIFTYFCVPETKGLSLEQIDHMYQNVYPWQSHVYRRRLIADGGADISSTPDQKEEISANEKA</sequence>
<dbReference type="RefSeq" id="XP_001831312.1">
    <property type="nucleotide sequence ID" value="XM_001831260.2"/>
</dbReference>
<evidence type="ECO:0000256" key="4">
    <source>
        <dbReference type="ARBA" id="ARBA00022692"/>
    </source>
</evidence>
<comment type="subcellular location">
    <subcellularLocation>
        <location evidence="1">Membrane</location>
        <topology evidence="1">Multi-pass membrane protein</topology>
    </subcellularLocation>
</comment>
<protein>
    <submittedName>
        <fullName evidence="12">AmMst-1</fullName>
    </submittedName>
</protein>
<dbReference type="Gene3D" id="1.20.1250.20">
    <property type="entry name" value="MFS general substrate transporter like domains"/>
    <property type="match status" value="1"/>
</dbReference>
<feature type="transmembrane region" description="Helical" evidence="10">
    <location>
        <begin position="454"/>
        <end position="472"/>
    </location>
</feature>
<dbReference type="InParanoid" id="A8N8Y4"/>
<evidence type="ECO:0000313" key="13">
    <source>
        <dbReference type="Proteomes" id="UP000001861"/>
    </source>
</evidence>
<evidence type="ECO:0000256" key="2">
    <source>
        <dbReference type="ARBA" id="ARBA00010992"/>
    </source>
</evidence>
<organism evidence="12 13">
    <name type="scientific">Coprinopsis cinerea (strain Okayama-7 / 130 / ATCC MYA-4618 / FGSC 9003)</name>
    <name type="common">Inky cap fungus</name>
    <name type="synonym">Hormographiella aspergillata</name>
    <dbReference type="NCBI Taxonomy" id="240176"/>
    <lineage>
        <taxon>Eukaryota</taxon>
        <taxon>Fungi</taxon>
        <taxon>Dikarya</taxon>
        <taxon>Basidiomycota</taxon>
        <taxon>Agaricomycotina</taxon>
        <taxon>Agaricomycetes</taxon>
        <taxon>Agaricomycetidae</taxon>
        <taxon>Agaricales</taxon>
        <taxon>Agaricineae</taxon>
        <taxon>Psathyrellaceae</taxon>
        <taxon>Coprinopsis</taxon>
    </lineage>
</organism>
<comment type="caution">
    <text evidence="12">The sequence shown here is derived from an EMBL/GenBank/DDBJ whole genome shotgun (WGS) entry which is preliminary data.</text>
</comment>
<dbReference type="AlphaFoldDB" id="A8N8Y4"/>
<evidence type="ECO:0000256" key="3">
    <source>
        <dbReference type="ARBA" id="ARBA00022448"/>
    </source>
</evidence>
<feature type="transmembrane region" description="Helical" evidence="10">
    <location>
        <begin position="77"/>
        <end position="97"/>
    </location>
</feature>
<feature type="transmembrane region" description="Helical" evidence="10">
    <location>
        <begin position="129"/>
        <end position="150"/>
    </location>
</feature>
<comment type="catalytic activity">
    <reaction evidence="8">
        <text>myo-inositol(out) + H(+)(out) = myo-inositol(in) + H(+)(in)</text>
        <dbReference type="Rhea" id="RHEA:60364"/>
        <dbReference type="ChEBI" id="CHEBI:15378"/>
        <dbReference type="ChEBI" id="CHEBI:17268"/>
    </reaction>
</comment>
<feature type="transmembrane region" description="Helical" evidence="10">
    <location>
        <begin position="162"/>
        <end position="184"/>
    </location>
</feature>
<dbReference type="eggNOG" id="KOG0254">
    <property type="taxonomic scope" value="Eukaryota"/>
</dbReference>
<feature type="transmembrane region" description="Helical" evidence="10">
    <location>
        <begin position="417"/>
        <end position="434"/>
    </location>
</feature>
<feature type="transmembrane region" description="Helical" evidence="10">
    <location>
        <begin position="285"/>
        <end position="307"/>
    </location>
</feature>
<evidence type="ECO:0000259" key="11">
    <source>
        <dbReference type="PROSITE" id="PS50850"/>
    </source>
</evidence>
<dbReference type="InterPro" id="IPR005829">
    <property type="entry name" value="Sugar_transporter_CS"/>
</dbReference>
<dbReference type="Pfam" id="PF00083">
    <property type="entry name" value="Sugar_tr"/>
    <property type="match status" value="1"/>
</dbReference>
<dbReference type="InterPro" id="IPR050360">
    <property type="entry name" value="MFS_Sugar_Transporters"/>
</dbReference>
<feature type="transmembrane region" description="Helical" evidence="10">
    <location>
        <begin position="21"/>
        <end position="39"/>
    </location>
</feature>
<feature type="transmembrane region" description="Helical" evidence="10">
    <location>
        <begin position="381"/>
        <end position="405"/>
    </location>
</feature>
<evidence type="ECO:0000256" key="5">
    <source>
        <dbReference type="ARBA" id="ARBA00022989"/>
    </source>
</evidence>
<evidence type="ECO:0000313" key="12">
    <source>
        <dbReference type="EMBL" id="EAU90475.1"/>
    </source>
</evidence>
<dbReference type="PANTHER" id="PTHR48022">
    <property type="entry name" value="PLASTIDIC GLUCOSE TRANSPORTER 4"/>
    <property type="match status" value="1"/>
</dbReference>
<keyword evidence="7" id="KW-0325">Glycoprotein</keyword>
<reference evidence="12 13" key="1">
    <citation type="journal article" date="2010" name="Proc. Natl. Acad. Sci. U.S.A.">
        <title>Insights into evolution of multicellular fungi from the assembled chromosomes of the mushroom Coprinopsis cinerea (Coprinus cinereus).</title>
        <authorList>
            <person name="Stajich J.E."/>
            <person name="Wilke S.K."/>
            <person name="Ahren D."/>
            <person name="Au C.H."/>
            <person name="Birren B.W."/>
            <person name="Borodovsky M."/>
            <person name="Burns C."/>
            <person name="Canback B."/>
            <person name="Casselton L.A."/>
            <person name="Cheng C.K."/>
            <person name="Deng J."/>
            <person name="Dietrich F.S."/>
            <person name="Fargo D.C."/>
            <person name="Farman M.L."/>
            <person name="Gathman A.C."/>
            <person name="Goldberg J."/>
            <person name="Guigo R."/>
            <person name="Hoegger P.J."/>
            <person name="Hooker J.B."/>
            <person name="Huggins A."/>
            <person name="James T.Y."/>
            <person name="Kamada T."/>
            <person name="Kilaru S."/>
            <person name="Kodira C."/>
            <person name="Kues U."/>
            <person name="Kupfer D."/>
            <person name="Kwan H.S."/>
            <person name="Lomsadze A."/>
            <person name="Li W."/>
            <person name="Lilly W.W."/>
            <person name="Ma L.J."/>
            <person name="Mackey A.J."/>
            <person name="Manning G."/>
            <person name="Martin F."/>
            <person name="Muraguchi H."/>
            <person name="Natvig D.O."/>
            <person name="Palmerini H."/>
            <person name="Ramesh M.A."/>
            <person name="Rehmeyer C.J."/>
            <person name="Roe B.A."/>
            <person name="Shenoy N."/>
            <person name="Stanke M."/>
            <person name="Ter-Hovhannisyan V."/>
            <person name="Tunlid A."/>
            <person name="Velagapudi R."/>
            <person name="Vision T.J."/>
            <person name="Zeng Q."/>
            <person name="Zolan M.E."/>
            <person name="Pukkila P.J."/>
        </authorList>
    </citation>
    <scope>NUCLEOTIDE SEQUENCE [LARGE SCALE GENOMIC DNA]</scope>
    <source>
        <strain evidence="13">Okayama-7 / 130 / ATCC MYA-4618 / FGSC 9003</strain>
    </source>
</reference>
<keyword evidence="3 9" id="KW-0813">Transport</keyword>
<dbReference type="PROSITE" id="PS50850">
    <property type="entry name" value="MFS"/>
    <property type="match status" value="1"/>
</dbReference>
<dbReference type="STRING" id="240176.A8N8Y4"/>
<dbReference type="OrthoDB" id="6612291at2759"/>
<evidence type="ECO:0000256" key="8">
    <source>
        <dbReference type="ARBA" id="ARBA00049119"/>
    </source>
</evidence>
<dbReference type="InterPro" id="IPR020846">
    <property type="entry name" value="MFS_dom"/>
</dbReference>